<dbReference type="InterPro" id="IPR007497">
    <property type="entry name" value="SIMPL/DUF541"/>
</dbReference>
<evidence type="ECO:0000256" key="1">
    <source>
        <dbReference type="SAM" id="SignalP"/>
    </source>
</evidence>
<dbReference type="GO" id="GO:0006974">
    <property type="term" value="P:DNA damage response"/>
    <property type="evidence" value="ECO:0007669"/>
    <property type="project" value="TreeGrafter"/>
</dbReference>
<protein>
    <submittedName>
        <fullName evidence="2">Membrane protein</fullName>
    </submittedName>
</protein>
<organism evidence="2 3">
    <name type="scientific">Pelagerythrobacter marensis</name>
    <dbReference type="NCBI Taxonomy" id="543877"/>
    <lineage>
        <taxon>Bacteria</taxon>
        <taxon>Pseudomonadati</taxon>
        <taxon>Pseudomonadota</taxon>
        <taxon>Alphaproteobacteria</taxon>
        <taxon>Sphingomonadales</taxon>
        <taxon>Erythrobacteraceae</taxon>
        <taxon>Pelagerythrobacter</taxon>
    </lineage>
</organism>
<dbReference type="PATRIC" id="fig|543877.4.peg.706"/>
<dbReference type="KEGG" id="amx:AM2010_701"/>
<name>A0A0G3X844_9SPHN</name>
<dbReference type="Gene3D" id="3.30.70.2970">
    <property type="entry name" value="Protein of unknown function (DUF541), domain 2"/>
    <property type="match status" value="1"/>
</dbReference>
<dbReference type="AlphaFoldDB" id="A0A0G3X844"/>
<gene>
    <name evidence="2" type="ORF">AM2010_701</name>
</gene>
<proteinExistence type="predicted"/>
<feature type="chain" id="PRO_5002562548" evidence="1">
    <location>
        <begin position="26"/>
        <end position="242"/>
    </location>
</feature>
<dbReference type="Gene3D" id="3.30.110.170">
    <property type="entry name" value="Protein of unknown function (DUF541), domain 1"/>
    <property type="match status" value="1"/>
</dbReference>
<evidence type="ECO:0000313" key="2">
    <source>
        <dbReference type="EMBL" id="AKM06784.1"/>
    </source>
</evidence>
<dbReference type="PANTHER" id="PTHR34387">
    <property type="entry name" value="SLR1258 PROTEIN"/>
    <property type="match status" value="1"/>
</dbReference>
<dbReference type="PANTHER" id="PTHR34387:SF2">
    <property type="entry name" value="SLR1258 PROTEIN"/>
    <property type="match status" value="1"/>
</dbReference>
<keyword evidence="1" id="KW-0732">Signal</keyword>
<feature type="signal peptide" evidence="1">
    <location>
        <begin position="1"/>
        <end position="25"/>
    </location>
</feature>
<reference evidence="2 3" key="1">
    <citation type="submission" date="2015-06" db="EMBL/GenBank/DDBJ databases">
        <authorList>
            <person name="Kim K.M."/>
        </authorList>
    </citation>
    <scope>NUCLEOTIDE SEQUENCE [LARGE SCALE GENOMIC DNA]</scope>
    <source>
        <strain evidence="2 3">KCTC 22370</strain>
    </source>
</reference>
<keyword evidence="3" id="KW-1185">Reference proteome</keyword>
<dbReference type="Proteomes" id="UP000037643">
    <property type="component" value="Chromosome"/>
</dbReference>
<dbReference type="OrthoDB" id="9813144at2"/>
<dbReference type="Pfam" id="PF04402">
    <property type="entry name" value="SIMPL"/>
    <property type="match status" value="1"/>
</dbReference>
<dbReference type="EMBL" id="CP011805">
    <property type="protein sequence ID" value="AKM06784.1"/>
    <property type="molecule type" value="Genomic_DNA"/>
</dbReference>
<dbReference type="STRING" id="543877.AM2010_701"/>
<evidence type="ECO:0000313" key="3">
    <source>
        <dbReference type="Proteomes" id="UP000037643"/>
    </source>
</evidence>
<dbReference type="InterPro" id="IPR052022">
    <property type="entry name" value="26kDa_periplasmic_antigen"/>
</dbReference>
<accession>A0A0G3X844</accession>
<sequence precursor="true">MIRHAIPLFAATALASIPFAAPAQAAEVQIQAQGPVVELTVNEIVYGEPDVAQIGAGVSTRADTAQAAVRQNAAAMAKVIAKLRDLGIAARDIQTSNFNLNPQYDYDREGGVRTFVGYDVNNQVQVKLRDLDRAGEVLDALVSAGANNIYGPNFMLEADDAAKREARGKAYRKGQEMAREYARMAGYSDVRLLEVSETFQSYGGPQPVALRQSAESGDAGTQIAPGEVGTGATVTVKYEMTR</sequence>